<dbReference type="Proteomes" id="UP001153620">
    <property type="component" value="Chromosome 4"/>
</dbReference>
<accession>A0A9N9S6R6</accession>
<dbReference type="AlphaFoldDB" id="A0A9N9S6R6"/>
<evidence type="ECO:0000313" key="2">
    <source>
        <dbReference type="Proteomes" id="UP001153620"/>
    </source>
</evidence>
<reference evidence="1" key="1">
    <citation type="submission" date="2022-01" db="EMBL/GenBank/DDBJ databases">
        <authorList>
            <person name="King R."/>
        </authorList>
    </citation>
    <scope>NUCLEOTIDE SEQUENCE</scope>
</reference>
<organism evidence="1 2">
    <name type="scientific">Chironomus riparius</name>
    <dbReference type="NCBI Taxonomy" id="315576"/>
    <lineage>
        <taxon>Eukaryota</taxon>
        <taxon>Metazoa</taxon>
        <taxon>Ecdysozoa</taxon>
        <taxon>Arthropoda</taxon>
        <taxon>Hexapoda</taxon>
        <taxon>Insecta</taxon>
        <taxon>Pterygota</taxon>
        <taxon>Neoptera</taxon>
        <taxon>Endopterygota</taxon>
        <taxon>Diptera</taxon>
        <taxon>Nematocera</taxon>
        <taxon>Chironomoidea</taxon>
        <taxon>Chironomidae</taxon>
        <taxon>Chironominae</taxon>
        <taxon>Chironomus</taxon>
    </lineage>
</organism>
<keyword evidence="2" id="KW-1185">Reference proteome</keyword>
<dbReference type="EMBL" id="OU895880">
    <property type="protein sequence ID" value="CAG9810039.1"/>
    <property type="molecule type" value="Genomic_DNA"/>
</dbReference>
<sequence>MQIFCIFFIIISTNGEKRFEKIEKCNSSGKTSQVVRCDIADGALNLIGEIIKPLKYLNQTFCFFISSNGKFRKISDCLKMNWCDVTDPKFSLNPFQMKVIKMLKVGAKQLFKPCPIAPERIELINYRVNEEYLKFLPRGVVKGTAHFFNDEDENVFTMIGYLVFT</sequence>
<protein>
    <submittedName>
        <fullName evidence="1">Uncharacterized protein</fullName>
    </submittedName>
</protein>
<name>A0A9N9S6R6_9DIPT</name>
<reference evidence="1" key="2">
    <citation type="submission" date="2022-10" db="EMBL/GenBank/DDBJ databases">
        <authorList>
            <consortium name="ENA_rothamsted_submissions"/>
            <consortium name="culmorum"/>
            <person name="King R."/>
        </authorList>
    </citation>
    <scope>NUCLEOTIDE SEQUENCE</scope>
</reference>
<gene>
    <name evidence="1" type="ORF">CHIRRI_LOCUS12856</name>
</gene>
<evidence type="ECO:0000313" key="1">
    <source>
        <dbReference type="EMBL" id="CAG9810039.1"/>
    </source>
</evidence>
<proteinExistence type="predicted"/>